<keyword evidence="3" id="KW-1185">Reference proteome</keyword>
<gene>
    <name evidence="2" type="ORF">Purlil1_6372</name>
</gene>
<evidence type="ECO:0000313" key="3">
    <source>
        <dbReference type="Proteomes" id="UP001287286"/>
    </source>
</evidence>
<dbReference type="Proteomes" id="UP001287286">
    <property type="component" value="Unassembled WGS sequence"/>
</dbReference>
<feature type="region of interest" description="Disordered" evidence="1">
    <location>
        <begin position="132"/>
        <end position="203"/>
    </location>
</feature>
<reference evidence="2 3" key="1">
    <citation type="journal article" date="2024" name="Microbiol. Resour. Announc.">
        <title>Genome annotations for the ascomycete fungi Trichoderma harzianum, Trichoderma aggressivum, and Purpureocillium lilacinum.</title>
        <authorList>
            <person name="Beijen E.P.W."/>
            <person name="Ohm R.A."/>
        </authorList>
    </citation>
    <scope>NUCLEOTIDE SEQUENCE [LARGE SCALE GENOMIC DNA]</scope>
    <source>
        <strain evidence="2 3">CBS 150709</strain>
    </source>
</reference>
<protein>
    <recommendedName>
        <fullName evidence="4">Zinc-ribbon domain-containing protein</fullName>
    </recommendedName>
</protein>
<sequence>MSDVAALGFNVSLPPLGAGPALKLASSVDVVNGLVSGAVRRLLHPRFAAYKPTSSKQSTMFGRRRRTPILGAAVLAGTATAAARHGARQQSYMEADRQYQMQQEAELRRYAEENQRLRSQRAVDEAVNEAIAKQQAGGSGQQMQQPAGSPGQGPAPVIVQPPPGVPPTYAANDPFGSPASPSPYLQPARAMADVPPRPRSTSAADSAVAFCPECGTKCSAQDNFCSRCGRSLSTRTYDQQATSKQAM</sequence>
<feature type="compositionally biased region" description="Low complexity" evidence="1">
    <location>
        <begin position="141"/>
        <end position="158"/>
    </location>
</feature>
<evidence type="ECO:0000256" key="1">
    <source>
        <dbReference type="SAM" id="MobiDB-lite"/>
    </source>
</evidence>
<proteinExistence type="predicted"/>
<comment type="caution">
    <text evidence="2">The sequence shown here is derived from an EMBL/GenBank/DDBJ whole genome shotgun (WGS) entry which is preliminary data.</text>
</comment>
<dbReference type="EMBL" id="JAWRVI010000020">
    <property type="protein sequence ID" value="KAK4089383.1"/>
    <property type="molecule type" value="Genomic_DNA"/>
</dbReference>
<organism evidence="2 3">
    <name type="scientific">Purpureocillium lilacinum</name>
    <name type="common">Paecilomyces lilacinus</name>
    <dbReference type="NCBI Taxonomy" id="33203"/>
    <lineage>
        <taxon>Eukaryota</taxon>
        <taxon>Fungi</taxon>
        <taxon>Dikarya</taxon>
        <taxon>Ascomycota</taxon>
        <taxon>Pezizomycotina</taxon>
        <taxon>Sordariomycetes</taxon>
        <taxon>Hypocreomycetidae</taxon>
        <taxon>Hypocreales</taxon>
        <taxon>Ophiocordycipitaceae</taxon>
        <taxon>Purpureocillium</taxon>
    </lineage>
</organism>
<accession>A0ABR0BZ52</accession>
<name>A0ABR0BZ52_PURLI</name>
<evidence type="ECO:0000313" key="2">
    <source>
        <dbReference type="EMBL" id="KAK4089383.1"/>
    </source>
</evidence>
<evidence type="ECO:0008006" key="4">
    <source>
        <dbReference type="Google" id="ProtNLM"/>
    </source>
</evidence>